<dbReference type="EC" id="2.3.1.-" evidence="6"/>
<dbReference type="InterPro" id="IPR003016">
    <property type="entry name" value="2-oxoA_DH_lipoyl-BS"/>
</dbReference>
<keyword evidence="4 6" id="KW-0450">Lipoyl</keyword>
<evidence type="ECO:0000256" key="4">
    <source>
        <dbReference type="ARBA" id="ARBA00022823"/>
    </source>
</evidence>
<dbReference type="Gene3D" id="4.10.320.10">
    <property type="entry name" value="E3-binding domain"/>
    <property type="match status" value="1"/>
</dbReference>
<dbReference type="InterPro" id="IPR036625">
    <property type="entry name" value="E3-bd_dom_sf"/>
</dbReference>
<evidence type="ECO:0000259" key="9">
    <source>
        <dbReference type="PROSITE" id="PS51826"/>
    </source>
</evidence>
<evidence type="ECO:0000256" key="5">
    <source>
        <dbReference type="ARBA" id="ARBA00023315"/>
    </source>
</evidence>
<dbReference type="SUPFAM" id="SSF47005">
    <property type="entry name" value="Peripheral subunit-binding domain of 2-oxo acid dehydrogenase complex"/>
    <property type="match status" value="1"/>
</dbReference>
<protein>
    <recommendedName>
        <fullName evidence="6">Dihydrolipoamide acetyltransferase component of pyruvate dehydrogenase complex</fullName>
        <ecNumber evidence="6">2.3.1.-</ecNumber>
    </recommendedName>
</protein>
<dbReference type="PANTHER" id="PTHR43178">
    <property type="entry name" value="DIHYDROLIPOAMIDE ACETYLTRANSFERASE COMPONENT OF PYRUVATE DEHYDROGENASE COMPLEX"/>
    <property type="match status" value="1"/>
</dbReference>
<organism evidence="10 11">
    <name type="scientific">Nocardioides panacihumi</name>
    <dbReference type="NCBI Taxonomy" id="400774"/>
    <lineage>
        <taxon>Bacteria</taxon>
        <taxon>Bacillati</taxon>
        <taxon>Actinomycetota</taxon>
        <taxon>Actinomycetes</taxon>
        <taxon>Propionibacteriales</taxon>
        <taxon>Nocardioidaceae</taxon>
        <taxon>Nocardioides</taxon>
    </lineage>
</organism>
<dbReference type="SUPFAM" id="SSF51230">
    <property type="entry name" value="Single hybrid motif"/>
    <property type="match status" value="1"/>
</dbReference>
<dbReference type="InterPro" id="IPR023213">
    <property type="entry name" value="CAT-like_dom_sf"/>
</dbReference>
<keyword evidence="3 6" id="KW-0808">Transferase</keyword>
<comment type="caution">
    <text evidence="10">The sequence shown here is derived from an EMBL/GenBank/DDBJ whole genome shotgun (WGS) entry which is preliminary data.</text>
</comment>
<evidence type="ECO:0000256" key="2">
    <source>
        <dbReference type="ARBA" id="ARBA00007317"/>
    </source>
</evidence>
<feature type="region of interest" description="Disordered" evidence="7">
    <location>
        <begin position="99"/>
        <end position="152"/>
    </location>
</feature>
<dbReference type="InterPro" id="IPR000089">
    <property type="entry name" value="Biotin_lipoyl"/>
</dbReference>
<dbReference type="RefSeq" id="WP_344041732.1">
    <property type="nucleotide sequence ID" value="NZ_BAAAPB010000001.1"/>
</dbReference>
<keyword evidence="5 6" id="KW-0012">Acyltransferase</keyword>
<dbReference type="PROSITE" id="PS00189">
    <property type="entry name" value="LIPOYL"/>
    <property type="match status" value="1"/>
</dbReference>
<dbReference type="PANTHER" id="PTHR43178:SF5">
    <property type="entry name" value="LIPOAMIDE ACYLTRANSFERASE COMPONENT OF BRANCHED-CHAIN ALPHA-KETO ACID DEHYDROGENASE COMPLEX, MITOCHONDRIAL"/>
    <property type="match status" value="1"/>
</dbReference>
<evidence type="ECO:0000256" key="6">
    <source>
        <dbReference type="RuleBase" id="RU003423"/>
    </source>
</evidence>
<dbReference type="Gene3D" id="2.40.50.100">
    <property type="match status" value="1"/>
</dbReference>
<evidence type="ECO:0000313" key="11">
    <source>
        <dbReference type="Proteomes" id="UP001500571"/>
    </source>
</evidence>
<proteinExistence type="inferred from homology"/>
<gene>
    <name evidence="10" type="ORF">GCM10009798_03240</name>
</gene>
<dbReference type="CDD" id="cd06849">
    <property type="entry name" value="lipoyl_domain"/>
    <property type="match status" value="1"/>
</dbReference>
<evidence type="ECO:0000259" key="8">
    <source>
        <dbReference type="PROSITE" id="PS50968"/>
    </source>
</evidence>
<dbReference type="Gene3D" id="3.30.559.10">
    <property type="entry name" value="Chloramphenicol acetyltransferase-like domain"/>
    <property type="match status" value="1"/>
</dbReference>
<feature type="region of interest" description="Disordered" evidence="7">
    <location>
        <begin position="167"/>
        <end position="199"/>
    </location>
</feature>
<dbReference type="PROSITE" id="PS50968">
    <property type="entry name" value="BIOTINYL_LIPOYL"/>
    <property type="match status" value="1"/>
</dbReference>
<dbReference type="SUPFAM" id="SSF52777">
    <property type="entry name" value="CoA-dependent acyltransferases"/>
    <property type="match status" value="1"/>
</dbReference>
<dbReference type="EMBL" id="BAAAPB010000001">
    <property type="protein sequence ID" value="GAA1947488.1"/>
    <property type="molecule type" value="Genomic_DNA"/>
</dbReference>
<dbReference type="Proteomes" id="UP001500571">
    <property type="component" value="Unassembled WGS sequence"/>
</dbReference>
<evidence type="ECO:0000256" key="1">
    <source>
        <dbReference type="ARBA" id="ARBA00001938"/>
    </source>
</evidence>
<evidence type="ECO:0000256" key="3">
    <source>
        <dbReference type="ARBA" id="ARBA00022679"/>
    </source>
</evidence>
<name>A0ABN2Q991_9ACTN</name>
<feature type="compositionally biased region" description="Polar residues" evidence="7">
    <location>
        <begin position="185"/>
        <end position="195"/>
    </location>
</feature>
<comment type="similarity">
    <text evidence="2 6">Belongs to the 2-oxoacid dehydrogenase family.</text>
</comment>
<dbReference type="PROSITE" id="PS51826">
    <property type="entry name" value="PSBD"/>
    <property type="match status" value="1"/>
</dbReference>
<sequence>MVTATTQEFKLPDVGEGLVEAELVSWHVAVGDTVQINDIVCEIETAKSVVELPSPFAGIVEAILVEVGATVEVGTPIIRIGSGNAPAGGASEFVPPAATEARAEEPAGDTPGTLVGYGPREASTQRRARRAADPSGRSGGQHAAASGPVLAKPPVRLAAREAGIDLRDVAPTGRHGDVTREDLASSPSQPATSYESAAPAARAYDVPQPVYTGRVTREPIKGVRKMMGQAMSASAFTVPHVTIWTSVDVTETTRLVARLKSDPAYAGVRVSPLLLLARACTEALRKHPLLNAVWDEPAQEVVLRHYVNLGVAAATPRGLVVPNIKDADLMSGPDLGRAINALTDVAREGKTQPAQQQGGTFTITNVGPFGMEGGTPIINPGESAILCFGAVSKRPWVVSADGEDRLAVRDVCTLSLSFDHRHVDGATGSAFLADVAAAMADPSQLLA</sequence>
<dbReference type="InterPro" id="IPR004167">
    <property type="entry name" value="PSBD"/>
</dbReference>
<dbReference type="Pfam" id="PF02817">
    <property type="entry name" value="E3_binding"/>
    <property type="match status" value="1"/>
</dbReference>
<dbReference type="InterPro" id="IPR011053">
    <property type="entry name" value="Single_hybrid_motif"/>
</dbReference>
<evidence type="ECO:0000256" key="7">
    <source>
        <dbReference type="SAM" id="MobiDB-lite"/>
    </source>
</evidence>
<feature type="domain" description="Lipoyl-binding" evidence="8">
    <location>
        <begin position="6"/>
        <end position="81"/>
    </location>
</feature>
<comment type="cofactor">
    <cofactor evidence="1 6">
        <name>(R)-lipoate</name>
        <dbReference type="ChEBI" id="CHEBI:83088"/>
    </cofactor>
</comment>
<evidence type="ECO:0000313" key="10">
    <source>
        <dbReference type="EMBL" id="GAA1947488.1"/>
    </source>
</evidence>
<feature type="domain" description="Peripheral subunit-binding (PSBD)" evidence="9">
    <location>
        <begin position="150"/>
        <end position="187"/>
    </location>
</feature>
<feature type="compositionally biased region" description="Basic and acidic residues" evidence="7">
    <location>
        <begin position="167"/>
        <end position="183"/>
    </location>
</feature>
<keyword evidence="11" id="KW-1185">Reference proteome</keyword>
<dbReference type="InterPro" id="IPR001078">
    <property type="entry name" value="2-oxoacid_DH_actylTfrase"/>
</dbReference>
<dbReference type="Pfam" id="PF00364">
    <property type="entry name" value="Biotin_lipoyl"/>
    <property type="match status" value="1"/>
</dbReference>
<dbReference type="InterPro" id="IPR050743">
    <property type="entry name" value="2-oxoacid_DH_E2_comp"/>
</dbReference>
<dbReference type="Pfam" id="PF00198">
    <property type="entry name" value="2-oxoacid_dh"/>
    <property type="match status" value="1"/>
</dbReference>
<accession>A0ABN2Q991</accession>
<reference evidence="10 11" key="1">
    <citation type="journal article" date="2019" name="Int. J. Syst. Evol. Microbiol.">
        <title>The Global Catalogue of Microorganisms (GCM) 10K type strain sequencing project: providing services to taxonomists for standard genome sequencing and annotation.</title>
        <authorList>
            <consortium name="The Broad Institute Genomics Platform"/>
            <consortium name="The Broad Institute Genome Sequencing Center for Infectious Disease"/>
            <person name="Wu L."/>
            <person name="Ma J."/>
        </authorList>
    </citation>
    <scope>NUCLEOTIDE SEQUENCE [LARGE SCALE GENOMIC DNA]</scope>
    <source>
        <strain evidence="10 11">JCM 15309</strain>
    </source>
</reference>